<name>A0ABW1PHX5_9FLAO</name>
<organism evidence="2 3">
    <name type="scientific">Flavobacterium qiangtangense</name>
    <dbReference type="NCBI Taxonomy" id="1442595"/>
    <lineage>
        <taxon>Bacteria</taxon>
        <taxon>Pseudomonadati</taxon>
        <taxon>Bacteroidota</taxon>
        <taxon>Flavobacteriia</taxon>
        <taxon>Flavobacteriales</taxon>
        <taxon>Flavobacteriaceae</taxon>
        <taxon>Flavobacterium</taxon>
    </lineage>
</organism>
<dbReference type="Proteomes" id="UP001596287">
    <property type="component" value="Unassembled WGS sequence"/>
</dbReference>
<feature type="region of interest" description="Disordered" evidence="1">
    <location>
        <begin position="42"/>
        <end position="61"/>
    </location>
</feature>
<keyword evidence="3" id="KW-1185">Reference proteome</keyword>
<accession>A0ABW1PHX5</accession>
<protein>
    <recommendedName>
        <fullName evidence="4">Addiction module component</fullName>
    </recommendedName>
</protein>
<evidence type="ECO:0000256" key="1">
    <source>
        <dbReference type="SAM" id="MobiDB-lite"/>
    </source>
</evidence>
<gene>
    <name evidence="2" type="ORF">ACFPVY_00725</name>
</gene>
<evidence type="ECO:0000313" key="2">
    <source>
        <dbReference type="EMBL" id="MFC6095154.1"/>
    </source>
</evidence>
<dbReference type="EMBL" id="JBHSQB010000003">
    <property type="protein sequence ID" value="MFC6095154.1"/>
    <property type="molecule type" value="Genomic_DNA"/>
</dbReference>
<evidence type="ECO:0000313" key="3">
    <source>
        <dbReference type="Proteomes" id="UP001596287"/>
    </source>
</evidence>
<dbReference type="RefSeq" id="WP_296148091.1">
    <property type="nucleotide sequence ID" value="NZ_JBHSQB010000003.1"/>
</dbReference>
<reference evidence="3" key="1">
    <citation type="journal article" date="2019" name="Int. J. Syst. Evol. Microbiol.">
        <title>The Global Catalogue of Microorganisms (GCM) 10K type strain sequencing project: providing services to taxonomists for standard genome sequencing and annotation.</title>
        <authorList>
            <consortium name="The Broad Institute Genomics Platform"/>
            <consortium name="The Broad Institute Genome Sequencing Center for Infectious Disease"/>
            <person name="Wu L."/>
            <person name="Ma J."/>
        </authorList>
    </citation>
    <scope>NUCLEOTIDE SEQUENCE [LARGE SCALE GENOMIC DNA]</scope>
    <source>
        <strain evidence="3">CCUG 49679</strain>
    </source>
</reference>
<comment type="caution">
    <text evidence="2">The sequence shown here is derived from an EMBL/GenBank/DDBJ whole genome shotgun (WGS) entry which is preliminary data.</text>
</comment>
<sequence length="76" mass="8891">MKTTVLKKKLKNDFEKILEDETKLETLETVFGEIIEEIENTETTAKDLKPSRSNSGKSEVRSWEDFKNKMKAKYGY</sequence>
<proteinExistence type="predicted"/>
<evidence type="ECO:0008006" key="4">
    <source>
        <dbReference type="Google" id="ProtNLM"/>
    </source>
</evidence>